<dbReference type="EMBL" id="JXTG01000002">
    <property type="protein sequence ID" value="KIP21998.1"/>
    <property type="molecule type" value="Genomic_DNA"/>
</dbReference>
<feature type="transmembrane region" description="Helical" evidence="3">
    <location>
        <begin position="12"/>
        <end position="36"/>
    </location>
</feature>
<evidence type="ECO:0000256" key="1">
    <source>
        <dbReference type="ARBA" id="ARBA00004241"/>
    </source>
</evidence>
<reference evidence="4 5" key="1">
    <citation type="submission" date="2015-01" db="EMBL/GenBank/DDBJ databases">
        <title>Genome sequence of Anoxybacillus ayderensis strain AB04.</title>
        <authorList>
            <person name="Belduz A.O."/>
            <person name="Canakci S."/>
            <person name="Chan K.-G."/>
            <person name="Kahar U.M."/>
            <person name="Yaakob A.S."/>
            <person name="Chan C.S."/>
            <person name="Goh K.M."/>
        </authorList>
    </citation>
    <scope>NUCLEOTIDE SEQUENCE [LARGE SCALE GENOMIC DNA]</scope>
    <source>
        <strain evidence="4 5">AB04</strain>
    </source>
</reference>
<comment type="subcellular location">
    <subcellularLocation>
        <location evidence="1">Cell surface</location>
    </subcellularLocation>
</comment>
<dbReference type="NCBIfam" id="TIGR02532">
    <property type="entry name" value="IV_pilin_GFxxxE"/>
    <property type="match status" value="1"/>
</dbReference>
<keyword evidence="5" id="KW-1185">Reference proteome</keyword>
<gene>
    <name evidence="4" type="ORF">JV16_00545</name>
</gene>
<dbReference type="GO" id="GO:0009986">
    <property type="term" value="C:cell surface"/>
    <property type="evidence" value="ECO:0007669"/>
    <property type="project" value="UniProtKB-SubCell"/>
</dbReference>
<organism evidence="4 5">
    <name type="scientific">Anoxybacillus ayderensis</name>
    <dbReference type="NCBI Taxonomy" id="265546"/>
    <lineage>
        <taxon>Bacteria</taxon>
        <taxon>Bacillati</taxon>
        <taxon>Bacillota</taxon>
        <taxon>Bacilli</taxon>
        <taxon>Bacillales</taxon>
        <taxon>Anoxybacillaceae</taxon>
        <taxon>Anoxybacillus</taxon>
    </lineage>
</organism>
<dbReference type="Proteomes" id="UP000032047">
    <property type="component" value="Unassembled WGS sequence"/>
</dbReference>
<keyword evidence="3" id="KW-0812">Transmembrane</keyword>
<dbReference type="PATRIC" id="fig|265546.4.peg.563"/>
<sequence>MCQKKMNIFERGFTLIEVLLSIVILSFVVSGMFMFFTNAMTYTTYNQSKTVAINIARGVIHYMERLDFQTIAKYTTDHITQQTPFVRFDASSCSNSSLFPNENVCKAVFSPTINNVAYDEEDVQAWLIPYDQTIWSQIKTNPPTEFPDPLKQVIQQEKEMAEDVSNYLLRLYVTVRSNNEVVVLKGVIANERIR</sequence>
<dbReference type="GO" id="GO:0030420">
    <property type="term" value="P:establishment of competence for transformation"/>
    <property type="evidence" value="ECO:0007669"/>
    <property type="project" value="UniProtKB-KW"/>
</dbReference>
<comment type="caution">
    <text evidence="4">The sequence shown here is derived from an EMBL/GenBank/DDBJ whole genome shotgun (WGS) entry which is preliminary data.</text>
</comment>
<dbReference type="AlphaFoldDB" id="A0A0D0HWB1"/>
<evidence type="ECO:0000313" key="5">
    <source>
        <dbReference type="Proteomes" id="UP000032047"/>
    </source>
</evidence>
<name>A0A0D0HWB1_9BACL</name>
<keyword evidence="2" id="KW-0178">Competence</keyword>
<proteinExistence type="predicted"/>
<evidence type="ECO:0000256" key="2">
    <source>
        <dbReference type="ARBA" id="ARBA00023287"/>
    </source>
</evidence>
<dbReference type="PROSITE" id="PS00409">
    <property type="entry name" value="PROKAR_NTER_METHYL"/>
    <property type="match status" value="1"/>
</dbReference>
<evidence type="ECO:0000313" key="4">
    <source>
        <dbReference type="EMBL" id="KIP21998.1"/>
    </source>
</evidence>
<dbReference type="RefSeq" id="WP_042534125.1">
    <property type="nucleotide sequence ID" value="NZ_JXTG01000002.1"/>
</dbReference>
<dbReference type="Pfam" id="PF07963">
    <property type="entry name" value="N_methyl"/>
    <property type="match status" value="1"/>
</dbReference>
<protein>
    <submittedName>
        <fullName evidence="4">Tfp pilus assembly protein PilV</fullName>
    </submittedName>
</protein>
<dbReference type="InterPro" id="IPR012902">
    <property type="entry name" value="N_methyl_site"/>
</dbReference>
<keyword evidence="3" id="KW-1133">Transmembrane helix</keyword>
<keyword evidence="3" id="KW-0472">Membrane</keyword>
<accession>A0A0D0HWB1</accession>
<evidence type="ECO:0000256" key="3">
    <source>
        <dbReference type="SAM" id="Phobius"/>
    </source>
</evidence>